<evidence type="ECO:0000313" key="3">
    <source>
        <dbReference type="Proteomes" id="UP001268610"/>
    </source>
</evidence>
<evidence type="ECO:0000313" key="2">
    <source>
        <dbReference type="EMBL" id="MDR9777946.1"/>
    </source>
</evidence>
<dbReference type="EMBL" id="JAVLSF010000326">
    <property type="protein sequence ID" value="MDR9777946.1"/>
    <property type="molecule type" value="Genomic_DNA"/>
</dbReference>
<dbReference type="AlphaFoldDB" id="A0AAJ2LRK7"/>
<dbReference type="Pfam" id="PF07969">
    <property type="entry name" value="Amidohydro_3"/>
    <property type="match status" value="1"/>
</dbReference>
<reference evidence="2" key="1">
    <citation type="submission" date="2023-04" db="EMBL/GenBank/DDBJ databases">
        <title>Genomic characterization of faba bean (Vicia faba) microsymbionts in Mexican soils.</title>
        <authorList>
            <person name="Rivera Orduna F.N."/>
            <person name="Guevara-Luna J."/>
            <person name="Yan J."/>
            <person name="Arroyo-Herrera I."/>
            <person name="Li Y."/>
            <person name="Vasquez-Murrieta M.S."/>
            <person name="Wang E.T."/>
        </authorList>
    </citation>
    <scope>NUCLEOTIDE SEQUENCE</scope>
    <source>
        <strain evidence="2">CH26</strain>
    </source>
</reference>
<comment type="caution">
    <text evidence="2">The sequence shown here is derived from an EMBL/GenBank/DDBJ whole genome shotgun (WGS) entry which is preliminary data.</text>
</comment>
<proteinExistence type="predicted"/>
<feature type="non-terminal residue" evidence="2">
    <location>
        <position position="82"/>
    </location>
</feature>
<dbReference type="Proteomes" id="UP001268610">
    <property type="component" value="Unassembled WGS sequence"/>
</dbReference>
<dbReference type="PANTHER" id="PTHR22642">
    <property type="entry name" value="IMIDAZOLONEPROPIONASE"/>
    <property type="match status" value="1"/>
</dbReference>
<dbReference type="Gene3D" id="2.30.40.10">
    <property type="entry name" value="Urease, subunit C, domain 1"/>
    <property type="match status" value="1"/>
</dbReference>
<protein>
    <submittedName>
        <fullName evidence="2">Amidohydrolase family protein</fullName>
    </submittedName>
</protein>
<name>A0AAJ2LRK7_9HYPH</name>
<dbReference type="GO" id="GO:0016810">
    <property type="term" value="F:hydrolase activity, acting on carbon-nitrogen (but not peptide) bonds"/>
    <property type="evidence" value="ECO:0007669"/>
    <property type="project" value="InterPro"/>
</dbReference>
<evidence type="ECO:0000259" key="1">
    <source>
        <dbReference type="Pfam" id="PF07969"/>
    </source>
</evidence>
<dbReference type="InterPro" id="IPR013108">
    <property type="entry name" value="Amidohydro_3"/>
</dbReference>
<accession>A0AAJ2LRK7</accession>
<gene>
    <name evidence="2" type="ORF">RJJ65_36030</name>
</gene>
<dbReference type="SUPFAM" id="SSF51338">
    <property type="entry name" value="Composite domain of metallo-dependent hydrolases"/>
    <property type="match status" value="1"/>
</dbReference>
<organism evidence="2 3">
    <name type="scientific">Rhizobium hidalgonense</name>
    <dbReference type="NCBI Taxonomy" id="1538159"/>
    <lineage>
        <taxon>Bacteria</taxon>
        <taxon>Pseudomonadati</taxon>
        <taxon>Pseudomonadota</taxon>
        <taxon>Alphaproteobacteria</taxon>
        <taxon>Hyphomicrobiales</taxon>
        <taxon>Rhizobiaceae</taxon>
        <taxon>Rhizobium/Agrobacterium group</taxon>
        <taxon>Rhizobium</taxon>
    </lineage>
</organism>
<feature type="domain" description="Amidohydrolase 3" evidence="1">
    <location>
        <begin position="51"/>
        <end position="80"/>
    </location>
</feature>
<dbReference type="PANTHER" id="PTHR22642:SF21">
    <property type="entry name" value="PERIPLASMIC PROTEIN"/>
    <property type="match status" value="1"/>
</dbReference>
<dbReference type="RefSeq" id="WP_310866101.1">
    <property type="nucleotide sequence ID" value="NZ_JAVLSF010000326.1"/>
</dbReference>
<dbReference type="InterPro" id="IPR011059">
    <property type="entry name" value="Metal-dep_hydrolase_composite"/>
</dbReference>
<sequence length="82" mass="8894">MQDVSLIVKNPKITTLDPKNPEVEAMAVADGKVVATGDVNSIMKLAKDSTKVIDLNGRRVIPGLNDSHLHIIRGGLNYNMEL</sequence>